<sequence length="546" mass="59924">MKSIKSNIYKTSGILLLGMLSIFACKDDEEVFEKTRLFRPVLNEKLYSEGNTIIADIGKLKEAVSYTLEVSRDTFKTIDYTFDSDTSYVEINEVSVGEELLWYTIYQVRATAHALDAQYDSKVSDLGSVRTQKYPSNQGVPNLQFDVTDTRARVFWSTSGDLIDGVKVYAANDLRLENPLFEINLTQGQIDANEAIVNSLTPSTTYQVAIYSGETLRGWEIYTTKPSLDFGDRPVYDLSGVENENILADTLGDIEDGAVVIVEPGRVYQANGYNFNSSVLIVSGYGFTPALPKINSASGNFDIVDGANIDSLVFKNVAIHGDFSGSYIFNISVSGTIGEIKFDGCQIHSQRGITRIKGGIGTIDKYSIVNSVVDSINGYAVFYVDTDGWTAGDILLQNSTFSKCQYFLASRSNSGSITIESCTIDQAPEAGRQMFRWRGTAGNDNVTGGIKIHNTIWGPGWDMSGSEVYAVKGVQGLGSTTFDIINTWSTSDFSFASNDIAGFPSFIYSGTADDLWEDRENVNYNIKDRAFSAANSAGDPRWRPGL</sequence>
<reference evidence="2" key="1">
    <citation type="submission" date="2021-01" db="EMBL/GenBank/DDBJ databases">
        <title>Fulvivirga kasyanovii gen. nov., sp nov., a novel member of the phylum Bacteroidetes isolated from seawater in a mussel farm.</title>
        <authorList>
            <person name="Zhao L.-H."/>
            <person name="Wang Z.-J."/>
        </authorList>
    </citation>
    <scope>NUCLEOTIDE SEQUENCE</scope>
    <source>
        <strain evidence="2">29W222</strain>
    </source>
</reference>
<evidence type="ECO:0000313" key="3">
    <source>
        <dbReference type="Proteomes" id="UP000614216"/>
    </source>
</evidence>
<dbReference type="RefSeq" id="WP_202856241.1">
    <property type="nucleotide sequence ID" value="NZ_JAEUGD010000031.1"/>
</dbReference>
<organism evidence="2 3">
    <name type="scientific">Fulvivirga marina</name>
    <dbReference type="NCBI Taxonomy" id="2494733"/>
    <lineage>
        <taxon>Bacteria</taxon>
        <taxon>Pseudomonadati</taxon>
        <taxon>Bacteroidota</taxon>
        <taxon>Cytophagia</taxon>
        <taxon>Cytophagales</taxon>
        <taxon>Fulvivirgaceae</taxon>
        <taxon>Fulvivirga</taxon>
    </lineage>
</organism>
<dbReference type="Proteomes" id="UP000614216">
    <property type="component" value="Unassembled WGS sequence"/>
</dbReference>
<gene>
    <name evidence="2" type="ORF">JMN32_10300</name>
</gene>
<dbReference type="SUPFAM" id="SSF51126">
    <property type="entry name" value="Pectin lyase-like"/>
    <property type="match status" value="1"/>
</dbReference>
<name>A0A937KBX6_9BACT</name>
<dbReference type="EMBL" id="JAEUGD010000031">
    <property type="protein sequence ID" value="MBL6446704.1"/>
    <property type="molecule type" value="Genomic_DNA"/>
</dbReference>
<evidence type="ECO:0000259" key="1">
    <source>
        <dbReference type="Pfam" id="PF16318"/>
    </source>
</evidence>
<protein>
    <submittedName>
        <fullName evidence="2">DUF5123 domain-containing protein</fullName>
    </submittedName>
</protein>
<accession>A0A937KBX6</accession>
<evidence type="ECO:0000313" key="2">
    <source>
        <dbReference type="EMBL" id="MBL6446704.1"/>
    </source>
</evidence>
<dbReference type="Pfam" id="PF16318">
    <property type="entry name" value="DUF4957"/>
    <property type="match status" value="1"/>
</dbReference>
<keyword evidence="3" id="KW-1185">Reference proteome</keyword>
<proteinExistence type="predicted"/>
<comment type="caution">
    <text evidence="2">The sequence shown here is derived from an EMBL/GenBank/DDBJ whole genome shotgun (WGS) entry which is preliminary data.</text>
</comment>
<dbReference type="InterPro" id="IPR032530">
    <property type="entry name" value="DUF4957"/>
</dbReference>
<dbReference type="AlphaFoldDB" id="A0A937KBX6"/>
<dbReference type="PROSITE" id="PS51257">
    <property type="entry name" value="PROKAR_LIPOPROTEIN"/>
    <property type="match status" value="1"/>
</dbReference>
<dbReference type="InterPro" id="IPR011050">
    <property type="entry name" value="Pectin_lyase_fold/virulence"/>
</dbReference>
<feature type="domain" description="DUF4957" evidence="1">
    <location>
        <begin position="292"/>
        <end position="401"/>
    </location>
</feature>